<dbReference type="Gene3D" id="1.25.40.10">
    <property type="entry name" value="Tetratricopeptide repeat domain"/>
    <property type="match status" value="7"/>
</dbReference>
<keyword evidence="4" id="KW-1185">Reference proteome</keyword>
<dbReference type="InterPro" id="IPR002885">
    <property type="entry name" value="PPR_rpt"/>
</dbReference>
<dbReference type="PANTHER" id="PTHR47926:SF397">
    <property type="entry name" value="(WILD MALAYSIAN BANANA) HYPOTHETICAL PROTEIN"/>
    <property type="match status" value="1"/>
</dbReference>
<protein>
    <submittedName>
        <fullName evidence="3">Tetratricopeptide-like helical domain containing protein</fullName>
    </submittedName>
</protein>
<feature type="repeat" description="PPR" evidence="2">
    <location>
        <begin position="195"/>
        <end position="229"/>
    </location>
</feature>
<feature type="repeat" description="PPR" evidence="2">
    <location>
        <begin position="601"/>
        <end position="635"/>
    </location>
</feature>
<dbReference type="FunCoup" id="A0A2P5EZH7">
    <property type="interactions" value="519"/>
</dbReference>
<sequence length="778" mass="86544">AGTAKGLCRGSPMLALKPARVFKRFPNYLNDQLSLFLSNQTSTLQSLLKSHALIVTSGNSNNVFIASKLISLYASFNRPKFSAQVFGSVHLKDTFLWNSIIKAHFSNGDYPEALYFFFQMQASEFAPNQFTLPIVVASCADLFWLDHGKSIHGLGLKLGLFSGNSAVGSSFVYLYAKCGQMGEAYYMFDEITVRDVVAWTAVVIGYVQNGESEKALECLCEMYRIGGDGERPNFRTLEGGFQACGNLNALVEGRCLHCLVVKTGIGCSEAVKSSLLSMYSKCGTPAEAYFSFCEVINKDLLSWMSIIGIYSRFGLMDECLSLFWEMQMAGIFPDEIIISCVLWGFGNSICVYSGKTFHGLIIRRHYLCGETVHNALLLMYCKFGLLNLAEKLFSRMQQWTKESYGSMIFGYYKLGHSAKCIELFREMRHLGIEANSESLVSVISSCCQLGATNLGRSLHCYLMKNSLDENISVANSLIDMYGKSGHLAFARRMFCRAQRDIITWNTMISSNIHNAHFVEAIAIFDKMISENLRPNSATLVMVLSACSLLASLKKGEKVHHYIKERGLEINVSLATALVDMYAKCAQLEQARELFNSLREKDVISWNVMISGYGVHGQAESAIEIFKEMEISTVKPNELTFLALLVACSHSGLVEEGKDLFYKMQDYALKPNLKHYACMVDLLGRSGNLQEAEALVLSMPISPDGGVWGSLLSACIKNSEYDMGVRVARHAIESDPGNDGYYIMLSNMYSSSGRWDEAEKVRKMMKERGVDKGAGWSVI</sequence>
<dbReference type="PROSITE" id="PS51375">
    <property type="entry name" value="PPR"/>
    <property type="match status" value="8"/>
</dbReference>
<dbReference type="Pfam" id="PF13041">
    <property type="entry name" value="PPR_2"/>
    <property type="match status" value="2"/>
</dbReference>
<dbReference type="FunFam" id="1.25.40.10:FF:000090">
    <property type="entry name" value="Pentatricopeptide repeat-containing protein, chloroplastic"/>
    <property type="match status" value="1"/>
</dbReference>
<evidence type="ECO:0000256" key="2">
    <source>
        <dbReference type="PROSITE-ProRule" id="PRU00708"/>
    </source>
</evidence>
<accession>A0A2P5EZH7</accession>
<dbReference type="Pfam" id="PF20431">
    <property type="entry name" value="E_motif"/>
    <property type="match status" value="1"/>
</dbReference>
<evidence type="ECO:0000313" key="3">
    <source>
        <dbReference type="EMBL" id="PON90939.1"/>
    </source>
</evidence>
<feature type="repeat" description="PPR" evidence="2">
    <location>
        <begin position="636"/>
        <end position="670"/>
    </location>
</feature>
<gene>
    <name evidence="3" type="ORF">TorRG33x02_133450</name>
</gene>
<keyword evidence="1" id="KW-0677">Repeat</keyword>
<name>A0A2P5EZH7_TREOI</name>
<feature type="repeat" description="PPR" evidence="2">
    <location>
        <begin position="299"/>
        <end position="333"/>
    </location>
</feature>
<feature type="repeat" description="PPR" evidence="2">
    <location>
        <begin position="93"/>
        <end position="127"/>
    </location>
</feature>
<comment type="caution">
    <text evidence="3">The sequence shown here is derived from an EMBL/GenBank/DDBJ whole genome shotgun (WGS) entry which is preliminary data.</text>
</comment>
<dbReference type="GO" id="GO:0003723">
    <property type="term" value="F:RNA binding"/>
    <property type="evidence" value="ECO:0007669"/>
    <property type="project" value="InterPro"/>
</dbReference>
<feature type="non-terminal residue" evidence="3">
    <location>
        <position position="1"/>
    </location>
</feature>
<dbReference type="PANTHER" id="PTHR47926">
    <property type="entry name" value="PENTATRICOPEPTIDE REPEAT-CONTAINING PROTEIN"/>
    <property type="match status" value="1"/>
</dbReference>
<evidence type="ECO:0000313" key="4">
    <source>
        <dbReference type="Proteomes" id="UP000237000"/>
    </source>
</evidence>
<dbReference type="Pfam" id="PF01535">
    <property type="entry name" value="PPR"/>
    <property type="match status" value="8"/>
</dbReference>
<organism evidence="3 4">
    <name type="scientific">Trema orientale</name>
    <name type="common">Charcoal tree</name>
    <name type="synonym">Celtis orientalis</name>
    <dbReference type="NCBI Taxonomy" id="63057"/>
    <lineage>
        <taxon>Eukaryota</taxon>
        <taxon>Viridiplantae</taxon>
        <taxon>Streptophyta</taxon>
        <taxon>Embryophyta</taxon>
        <taxon>Tracheophyta</taxon>
        <taxon>Spermatophyta</taxon>
        <taxon>Magnoliopsida</taxon>
        <taxon>eudicotyledons</taxon>
        <taxon>Gunneridae</taxon>
        <taxon>Pentapetalae</taxon>
        <taxon>rosids</taxon>
        <taxon>fabids</taxon>
        <taxon>Rosales</taxon>
        <taxon>Cannabaceae</taxon>
        <taxon>Trema</taxon>
    </lineage>
</organism>
<dbReference type="STRING" id="63057.A0A2P5EZH7"/>
<dbReference type="NCBIfam" id="TIGR00756">
    <property type="entry name" value="PPR"/>
    <property type="match status" value="5"/>
</dbReference>
<dbReference type="Proteomes" id="UP000237000">
    <property type="component" value="Unassembled WGS sequence"/>
</dbReference>
<dbReference type="InterPro" id="IPR046848">
    <property type="entry name" value="E_motif"/>
</dbReference>
<dbReference type="SUPFAM" id="SSF48452">
    <property type="entry name" value="TPR-like"/>
    <property type="match status" value="1"/>
</dbReference>
<dbReference type="AlphaFoldDB" id="A0A2P5EZH7"/>
<dbReference type="OrthoDB" id="1882346at2759"/>
<dbReference type="InParanoid" id="A0A2P5EZH7"/>
<reference evidence="4" key="1">
    <citation type="submission" date="2016-06" db="EMBL/GenBank/DDBJ databases">
        <title>Parallel loss of symbiosis genes in relatives of nitrogen-fixing non-legume Parasponia.</title>
        <authorList>
            <person name="Van Velzen R."/>
            <person name="Holmer R."/>
            <person name="Bu F."/>
            <person name="Rutten L."/>
            <person name="Van Zeijl A."/>
            <person name="Liu W."/>
            <person name="Santuari L."/>
            <person name="Cao Q."/>
            <person name="Sharma T."/>
            <person name="Shen D."/>
            <person name="Roswanjaya Y."/>
            <person name="Wardhani T."/>
            <person name="Kalhor M.S."/>
            <person name="Jansen J."/>
            <person name="Van den Hoogen J."/>
            <person name="Gungor B."/>
            <person name="Hartog M."/>
            <person name="Hontelez J."/>
            <person name="Verver J."/>
            <person name="Yang W.-C."/>
            <person name="Schijlen E."/>
            <person name="Repin R."/>
            <person name="Schilthuizen M."/>
            <person name="Schranz E."/>
            <person name="Heidstra R."/>
            <person name="Miyata K."/>
            <person name="Fedorova E."/>
            <person name="Kohlen W."/>
            <person name="Bisseling T."/>
            <person name="Smit S."/>
            <person name="Geurts R."/>
        </authorList>
    </citation>
    <scope>NUCLEOTIDE SEQUENCE [LARGE SCALE GENOMIC DNA]</scope>
    <source>
        <strain evidence="4">cv. RG33-2</strain>
    </source>
</reference>
<feature type="repeat" description="PPR" evidence="2">
    <location>
        <begin position="500"/>
        <end position="534"/>
    </location>
</feature>
<feature type="repeat" description="PPR" evidence="2">
    <location>
        <begin position="737"/>
        <end position="771"/>
    </location>
</feature>
<evidence type="ECO:0000256" key="1">
    <source>
        <dbReference type="ARBA" id="ARBA00022737"/>
    </source>
</evidence>
<dbReference type="InterPro" id="IPR011990">
    <property type="entry name" value="TPR-like_helical_dom_sf"/>
</dbReference>
<dbReference type="InterPro" id="IPR046960">
    <property type="entry name" value="PPR_At4g14850-like_plant"/>
</dbReference>
<dbReference type="EMBL" id="JXTC01000079">
    <property type="protein sequence ID" value="PON90939.1"/>
    <property type="molecule type" value="Genomic_DNA"/>
</dbReference>
<dbReference type="GO" id="GO:0009451">
    <property type="term" value="P:RNA modification"/>
    <property type="evidence" value="ECO:0007669"/>
    <property type="project" value="InterPro"/>
</dbReference>
<dbReference type="FunFam" id="1.25.40.10:FF:000883">
    <property type="entry name" value="Pentatricopeptide repeat-containing protein"/>
    <property type="match status" value="1"/>
</dbReference>
<dbReference type="FunFam" id="1.25.40.10:FF:000343">
    <property type="entry name" value="Pentatricopeptide repeat-containing protein At3g58590"/>
    <property type="match status" value="1"/>
</dbReference>
<feature type="repeat" description="PPR" evidence="2">
    <location>
        <begin position="400"/>
        <end position="434"/>
    </location>
</feature>
<proteinExistence type="predicted"/>